<evidence type="ECO:0000313" key="9">
    <source>
        <dbReference type="EMBL" id="SFQ84884.1"/>
    </source>
</evidence>
<dbReference type="GeneID" id="93712851"/>
<evidence type="ECO:0000313" key="10">
    <source>
        <dbReference type="Proteomes" id="UP000182762"/>
    </source>
</evidence>
<dbReference type="PANTHER" id="PTHR34975:SF2">
    <property type="entry name" value="SPORE GERMINATION PROTEIN A2"/>
    <property type="match status" value="1"/>
</dbReference>
<evidence type="ECO:0000256" key="2">
    <source>
        <dbReference type="ARBA" id="ARBA00007998"/>
    </source>
</evidence>
<feature type="transmembrane region" description="Helical" evidence="8">
    <location>
        <begin position="338"/>
        <end position="358"/>
    </location>
</feature>
<proteinExistence type="inferred from homology"/>
<dbReference type="PANTHER" id="PTHR34975">
    <property type="entry name" value="SPORE GERMINATION PROTEIN A2"/>
    <property type="match status" value="1"/>
</dbReference>
<keyword evidence="5 8" id="KW-0812">Transmembrane</keyword>
<feature type="transmembrane region" description="Helical" evidence="8">
    <location>
        <begin position="141"/>
        <end position="161"/>
    </location>
</feature>
<dbReference type="Pfam" id="PF03845">
    <property type="entry name" value="Spore_permease"/>
    <property type="match status" value="1"/>
</dbReference>
<feature type="transmembrane region" description="Helical" evidence="8">
    <location>
        <begin position="306"/>
        <end position="326"/>
    </location>
</feature>
<comment type="caution">
    <text evidence="9">The sequence shown here is derived from an EMBL/GenBank/DDBJ whole genome shotgun (WGS) entry which is preliminary data.</text>
</comment>
<keyword evidence="10" id="KW-1185">Reference proteome</keyword>
<organism evidence="9 10">
    <name type="scientific">Priestia endophytica DSM 13796</name>
    <dbReference type="NCBI Taxonomy" id="1121089"/>
    <lineage>
        <taxon>Bacteria</taxon>
        <taxon>Bacillati</taxon>
        <taxon>Bacillota</taxon>
        <taxon>Bacilli</taxon>
        <taxon>Bacillales</taxon>
        <taxon>Bacillaceae</taxon>
        <taxon>Priestia</taxon>
    </lineage>
</organism>
<comment type="similarity">
    <text evidence="2">Belongs to the amino acid-polyamine-organocation (APC) superfamily. Spore germination protein (SGP) (TC 2.A.3.9) family.</text>
</comment>
<gene>
    <name evidence="9" type="ORF">SAMN02745910_04308</name>
</gene>
<dbReference type="Proteomes" id="UP000182762">
    <property type="component" value="Unassembled WGS sequence"/>
</dbReference>
<evidence type="ECO:0000256" key="8">
    <source>
        <dbReference type="SAM" id="Phobius"/>
    </source>
</evidence>
<keyword evidence="6 8" id="KW-1133">Transmembrane helix</keyword>
<comment type="subcellular location">
    <subcellularLocation>
        <location evidence="1">Membrane</location>
        <topology evidence="1">Multi-pass membrane protein</topology>
    </subcellularLocation>
</comment>
<protein>
    <submittedName>
        <fullName evidence="9">Spore germination protein KB</fullName>
    </submittedName>
</protein>
<evidence type="ECO:0000256" key="6">
    <source>
        <dbReference type="ARBA" id="ARBA00022989"/>
    </source>
</evidence>
<evidence type="ECO:0000256" key="3">
    <source>
        <dbReference type="ARBA" id="ARBA00022448"/>
    </source>
</evidence>
<dbReference type="InterPro" id="IPR004761">
    <property type="entry name" value="Spore_GerAB"/>
</dbReference>
<keyword evidence="7 8" id="KW-0472">Membrane</keyword>
<keyword evidence="4" id="KW-0309">Germination</keyword>
<name>A0A1I6BVG7_9BACI</name>
<keyword evidence="3" id="KW-0813">Transport</keyword>
<evidence type="ECO:0000256" key="7">
    <source>
        <dbReference type="ARBA" id="ARBA00023136"/>
    </source>
</evidence>
<evidence type="ECO:0000256" key="4">
    <source>
        <dbReference type="ARBA" id="ARBA00022544"/>
    </source>
</evidence>
<evidence type="ECO:0000256" key="5">
    <source>
        <dbReference type="ARBA" id="ARBA00022692"/>
    </source>
</evidence>
<feature type="transmembrane region" description="Helical" evidence="8">
    <location>
        <begin position="12"/>
        <end position="30"/>
    </location>
</feature>
<reference evidence="9 10" key="1">
    <citation type="submission" date="2016-10" db="EMBL/GenBank/DDBJ databases">
        <authorList>
            <person name="Varghese N."/>
            <person name="Submissions S."/>
        </authorList>
    </citation>
    <scope>NUCLEOTIDE SEQUENCE [LARGE SCALE GENOMIC DNA]</scope>
    <source>
        <strain evidence="9 10">DSM 13796</strain>
    </source>
</reference>
<dbReference type="NCBIfam" id="TIGR00912">
    <property type="entry name" value="2A0309"/>
    <property type="match status" value="1"/>
</dbReference>
<dbReference type="RefSeq" id="WP_061804097.1">
    <property type="nucleotide sequence ID" value="NZ_FOXX01000014.1"/>
</dbReference>
<evidence type="ECO:0000256" key="1">
    <source>
        <dbReference type="ARBA" id="ARBA00004141"/>
    </source>
</evidence>
<dbReference type="EMBL" id="FOXX01000014">
    <property type="protein sequence ID" value="SFQ84884.1"/>
    <property type="molecule type" value="Genomic_DNA"/>
</dbReference>
<feature type="transmembrane region" description="Helical" evidence="8">
    <location>
        <begin position="115"/>
        <end position="134"/>
    </location>
</feature>
<sequence>MEKSKISVSQLFTMMFIFEMGTALVISYGIGAKKDAWLAILLGMCGGIVLFCIYYFLYRQYPNLILTGYARKIFGKHLGWAIGLLYVVFFMYASARTLHDFGGLMLSSTLPETPLLAINLSFVLVMCYVLYLGIEVLGRTAEVFIVILFLFGIVGNFLVLVSGHVDLHHLQPFLEDGWKPILTTAFPLATFLPFGEMLVFTFLLPHLNRPELAKTTWLSALILSGLILSYTTSLDVAVLGVKEVERATFPLLSTIGRVELLEFIQRLDAIVVFTFLITVFFKVSIFFYDAVMGMVDLFKLENPQQIILPSGVIVFFLSMSVASNSAEHIEEGLNIVNYYLSIPFFVIIPLIMLFVTIIRNYFKKGKVKSNVT</sequence>
<feature type="transmembrane region" description="Helical" evidence="8">
    <location>
        <begin position="181"/>
        <end position="204"/>
    </location>
</feature>
<feature type="transmembrane region" description="Helical" evidence="8">
    <location>
        <begin position="269"/>
        <end position="294"/>
    </location>
</feature>
<feature type="transmembrane region" description="Helical" evidence="8">
    <location>
        <begin position="36"/>
        <end position="57"/>
    </location>
</feature>
<accession>A0A1I6BVG7</accession>
<feature type="transmembrane region" description="Helical" evidence="8">
    <location>
        <begin position="78"/>
        <end position="95"/>
    </location>
</feature>